<evidence type="ECO:0000313" key="1">
    <source>
        <dbReference type="EMBL" id="KAF2857416.1"/>
    </source>
</evidence>
<accession>A0A6A7BQ21</accession>
<gene>
    <name evidence="1" type="ORF">K470DRAFT_260821</name>
</gene>
<keyword evidence="2" id="KW-1185">Reference proteome</keyword>
<name>A0A6A7BQ21_9PEZI</name>
<organism evidence="1 2">
    <name type="scientific">Piedraia hortae CBS 480.64</name>
    <dbReference type="NCBI Taxonomy" id="1314780"/>
    <lineage>
        <taxon>Eukaryota</taxon>
        <taxon>Fungi</taxon>
        <taxon>Dikarya</taxon>
        <taxon>Ascomycota</taxon>
        <taxon>Pezizomycotina</taxon>
        <taxon>Dothideomycetes</taxon>
        <taxon>Dothideomycetidae</taxon>
        <taxon>Capnodiales</taxon>
        <taxon>Piedraiaceae</taxon>
        <taxon>Piedraia</taxon>
    </lineage>
</organism>
<dbReference type="AlphaFoldDB" id="A0A6A7BQ21"/>
<proteinExistence type="predicted"/>
<reference evidence="1" key="1">
    <citation type="journal article" date="2020" name="Stud. Mycol.">
        <title>101 Dothideomycetes genomes: a test case for predicting lifestyles and emergence of pathogens.</title>
        <authorList>
            <person name="Haridas S."/>
            <person name="Albert R."/>
            <person name="Binder M."/>
            <person name="Bloem J."/>
            <person name="Labutti K."/>
            <person name="Salamov A."/>
            <person name="Andreopoulos B."/>
            <person name="Baker S."/>
            <person name="Barry K."/>
            <person name="Bills G."/>
            <person name="Bluhm B."/>
            <person name="Cannon C."/>
            <person name="Castanera R."/>
            <person name="Culley D."/>
            <person name="Daum C."/>
            <person name="Ezra D."/>
            <person name="Gonzalez J."/>
            <person name="Henrissat B."/>
            <person name="Kuo A."/>
            <person name="Liang C."/>
            <person name="Lipzen A."/>
            <person name="Lutzoni F."/>
            <person name="Magnuson J."/>
            <person name="Mondo S."/>
            <person name="Nolan M."/>
            <person name="Ohm R."/>
            <person name="Pangilinan J."/>
            <person name="Park H.-J."/>
            <person name="Ramirez L."/>
            <person name="Alfaro M."/>
            <person name="Sun H."/>
            <person name="Tritt A."/>
            <person name="Yoshinaga Y."/>
            <person name="Zwiers L.-H."/>
            <person name="Turgeon B."/>
            <person name="Goodwin S."/>
            <person name="Spatafora J."/>
            <person name="Crous P."/>
            <person name="Grigoriev I."/>
        </authorList>
    </citation>
    <scope>NUCLEOTIDE SEQUENCE</scope>
    <source>
        <strain evidence="1">CBS 480.64</strain>
    </source>
</reference>
<dbReference type="Proteomes" id="UP000799421">
    <property type="component" value="Unassembled WGS sequence"/>
</dbReference>
<dbReference type="EMBL" id="MU006044">
    <property type="protein sequence ID" value="KAF2857416.1"/>
    <property type="molecule type" value="Genomic_DNA"/>
</dbReference>
<evidence type="ECO:0000313" key="2">
    <source>
        <dbReference type="Proteomes" id="UP000799421"/>
    </source>
</evidence>
<dbReference type="OrthoDB" id="4364923at2759"/>
<sequence>MPNYPTLTTSRDSRRVELIEQPRAIRANACDGKPVPCKISSKEREVVLDLFARHFNAHSLIPDANVMFRTPEAIYKKCATEMYRWCKQWDHVHLWAYLWMH</sequence>
<protein>
    <submittedName>
        <fullName evidence="1">Uncharacterized protein</fullName>
    </submittedName>
</protein>